<evidence type="ECO:0000259" key="6">
    <source>
        <dbReference type="SMART" id="SM00849"/>
    </source>
</evidence>
<dbReference type="SUPFAM" id="SSF56281">
    <property type="entry name" value="Metallo-hydrolase/oxidoreductase"/>
    <property type="match status" value="1"/>
</dbReference>
<dbReference type="PANTHER" id="PTHR42978">
    <property type="entry name" value="QUORUM-QUENCHING LACTONASE YTNP-RELATED-RELATED"/>
    <property type="match status" value="1"/>
</dbReference>
<keyword evidence="8" id="KW-1185">Reference proteome</keyword>
<dbReference type="HOGENOM" id="CLU_030571_1_0_1"/>
<keyword evidence="4" id="KW-0378">Hydrolase</keyword>
<dbReference type="AlphaFoldDB" id="A0A072PK71"/>
<gene>
    <name evidence="7" type="ORF">A1O9_04559</name>
</gene>
<comment type="similarity">
    <text evidence="2">Belongs to the metallo-beta-lactamase superfamily.</text>
</comment>
<name>A0A072PK71_9EURO</name>
<dbReference type="SMART" id="SM00849">
    <property type="entry name" value="Lactamase_B"/>
    <property type="match status" value="1"/>
</dbReference>
<dbReference type="PANTHER" id="PTHR42978:SF2">
    <property type="entry name" value="102 KBASES UNSTABLE REGION: FROM 1 TO 119443"/>
    <property type="match status" value="1"/>
</dbReference>
<protein>
    <recommendedName>
        <fullName evidence="6">Metallo-beta-lactamase domain-containing protein</fullName>
    </recommendedName>
</protein>
<evidence type="ECO:0000256" key="2">
    <source>
        <dbReference type="ARBA" id="ARBA00007749"/>
    </source>
</evidence>
<dbReference type="InterPro" id="IPR001279">
    <property type="entry name" value="Metallo-B-lactamas"/>
</dbReference>
<evidence type="ECO:0000313" key="7">
    <source>
        <dbReference type="EMBL" id="KEF59713.1"/>
    </source>
</evidence>
<evidence type="ECO:0000256" key="4">
    <source>
        <dbReference type="ARBA" id="ARBA00022801"/>
    </source>
</evidence>
<dbReference type="VEuPathDB" id="FungiDB:A1O9_04559"/>
<accession>A0A072PK71</accession>
<dbReference type="RefSeq" id="XP_013262303.1">
    <property type="nucleotide sequence ID" value="XM_013406849.1"/>
</dbReference>
<evidence type="ECO:0000313" key="8">
    <source>
        <dbReference type="Proteomes" id="UP000027920"/>
    </source>
</evidence>
<feature type="domain" description="Metallo-beta-lactamase" evidence="6">
    <location>
        <begin position="37"/>
        <end position="273"/>
    </location>
</feature>
<reference evidence="7 8" key="1">
    <citation type="submission" date="2013-03" db="EMBL/GenBank/DDBJ databases">
        <title>The Genome Sequence of Exophiala aquamarina CBS 119918.</title>
        <authorList>
            <consortium name="The Broad Institute Genomics Platform"/>
            <person name="Cuomo C."/>
            <person name="de Hoog S."/>
            <person name="Gorbushina A."/>
            <person name="Walker B."/>
            <person name="Young S.K."/>
            <person name="Zeng Q."/>
            <person name="Gargeya S."/>
            <person name="Fitzgerald M."/>
            <person name="Haas B."/>
            <person name="Abouelleil A."/>
            <person name="Allen A.W."/>
            <person name="Alvarado L."/>
            <person name="Arachchi H.M."/>
            <person name="Berlin A.M."/>
            <person name="Chapman S.B."/>
            <person name="Gainer-Dewar J."/>
            <person name="Goldberg J."/>
            <person name="Griggs A."/>
            <person name="Gujja S."/>
            <person name="Hansen M."/>
            <person name="Howarth C."/>
            <person name="Imamovic A."/>
            <person name="Ireland A."/>
            <person name="Larimer J."/>
            <person name="McCowan C."/>
            <person name="Murphy C."/>
            <person name="Pearson M."/>
            <person name="Poon T.W."/>
            <person name="Priest M."/>
            <person name="Roberts A."/>
            <person name="Saif S."/>
            <person name="Shea T."/>
            <person name="Sisk P."/>
            <person name="Sykes S."/>
            <person name="Wortman J."/>
            <person name="Nusbaum C."/>
            <person name="Birren B."/>
        </authorList>
    </citation>
    <scope>NUCLEOTIDE SEQUENCE [LARGE SCALE GENOMIC DNA]</scope>
    <source>
        <strain evidence="7 8">CBS 119918</strain>
    </source>
</reference>
<proteinExistence type="inferred from homology"/>
<dbReference type="GeneID" id="25279490"/>
<dbReference type="InterPro" id="IPR051013">
    <property type="entry name" value="MBL_superfamily_lactonases"/>
</dbReference>
<evidence type="ECO:0000256" key="1">
    <source>
        <dbReference type="ARBA" id="ARBA00001947"/>
    </source>
</evidence>
<dbReference type="CDD" id="cd07730">
    <property type="entry name" value="metallo-hydrolase-like_MBL-fold"/>
    <property type="match status" value="1"/>
</dbReference>
<dbReference type="Gene3D" id="3.60.15.10">
    <property type="entry name" value="Ribonuclease Z/Hydroxyacylglutathione hydrolase-like"/>
    <property type="match status" value="1"/>
</dbReference>
<evidence type="ECO:0000256" key="3">
    <source>
        <dbReference type="ARBA" id="ARBA00022723"/>
    </source>
</evidence>
<comment type="cofactor">
    <cofactor evidence="1">
        <name>Zn(2+)</name>
        <dbReference type="ChEBI" id="CHEBI:29105"/>
    </cofactor>
</comment>
<sequence>MVAVKTVEVSVLPTGYLWLPDRWIFADGDPSVHHLSPDYSFLIRHPSGINVVFDLGMRKDLDKNPAVIRADYAAIDPYVPKSAFDLLEEGPIKANDIDIVVLSHLHFDHSGDVAEFPRAQILVGPGSINCISPGYPIDEASPFDGTVLKHAGLTELKKSQYQIVDAGTVPTEFPFEEGINLFGDGSFWILDAPGHMTGHQMALARTGQDEWVSMGGDCCHHRDLLDNPRRDISIDVGPNGQPGFHKDPKRAKESIRKLELLHSNVSVFVALAHDAQIDGIVPVYPESLNGWSNDGLKKRVRGTPLTLDEVKARYW</sequence>
<dbReference type="GO" id="GO:0046872">
    <property type="term" value="F:metal ion binding"/>
    <property type="evidence" value="ECO:0007669"/>
    <property type="project" value="UniProtKB-KW"/>
</dbReference>
<evidence type="ECO:0000256" key="5">
    <source>
        <dbReference type="ARBA" id="ARBA00022833"/>
    </source>
</evidence>
<dbReference type="InterPro" id="IPR036866">
    <property type="entry name" value="RibonucZ/Hydroxyglut_hydro"/>
</dbReference>
<organism evidence="7 8">
    <name type="scientific">Exophiala aquamarina CBS 119918</name>
    <dbReference type="NCBI Taxonomy" id="1182545"/>
    <lineage>
        <taxon>Eukaryota</taxon>
        <taxon>Fungi</taxon>
        <taxon>Dikarya</taxon>
        <taxon>Ascomycota</taxon>
        <taxon>Pezizomycotina</taxon>
        <taxon>Eurotiomycetes</taxon>
        <taxon>Chaetothyriomycetidae</taxon>
        <taxon>Chaetothyriales</taxon>
        <taxon>Herpotrichiellaceae</taxon>
        <taxon>Exophiala</taxon>
    </lineage>
</organism>
<dbReference type="OrthoDB" id="4104140at2759"/>
<keyword evidence="3" id="KW-0479">Metal-binding</keyword>
<keyword evidence="5" id="KW-0862">Zinc</keyword>
<dbReference type="Proteomes" id="UP000027920">
    <property type="component" value="Unassembled WGS sequence"/>
</dbReference>
<comment type="caution">
    <text evidence="7">The sequence shown here is derived from an EMBL/GenBank/DDBJ whole genome shotgun (WGS) entry which is preliminary data.</text>
</comment>
<dbReference type="EMBL" id="AMGV01000003">
    <property type="protein sequence ID" value="KEF59713.1"/>
    <property type="molecule type" value="Genomic_DNA"/>
</dbReference>
<dbReference type="Pfam" id="PF00753">
    <property type="entry name" value="Lactamase_B"/>
    <property type="match status" value="1"/>
</dbReference>
<dbReference type="GO" id="GO:0016787">
    <property type="term" value="F:hydrolase activity"/>
    <property type="evidence" value="ECO:0007669"/>
    <property type="project" value="UniProtKB-KW"/>
</dbReference>
<dbReference type="STRING" id="1182545.A0A072PK71"/>